<dbReference type="Pfam" id="PF01656">
    <property type="entry name" value="CbiA"/>
    <property type="match status" value="1"/>
</dbReference>
<evidence type="ECO:0000256" key="5">
    <source>
        <dbReference type="ARBA" id="ARBA00022842"/>
    </source>
</evidence>
<evidence type="ECO:0000259" key="9">
    <source>
        <dbReference type="Pfam" id="PF07685"/>
    </source>
</evidence>
<evidence type="ECO:0000259" key="8">
    <source>
        <dbReference type="Pfam" id="PF01656"/>
    </source>
</evidence>
<evidence type="ECO:0000256" key="1">
    <source>
        <dbReference type="ARBA" id="ARBA00001946"/>
    </source>
</evidence>
<dbReference type="AlphaFoldDB" id="A0A391P135"/>
<keyword evidence="6 7" id="KW-0315">Glutamine amidotransferase</keyword>
<keyword evidence="7" id="KW-0169">Cobalamin biosynthesis</keyword>
<sequence>MEKKAIMIAAGHSGSGKTIASCALMAAMKERGLTVAAAKCGPDYIDPMFHREVVGVASENLDLFFQEEAALRGRFEQRCKEADLTVVEGVMGYYDGMSLSSWKGSSYDVARGLDLPVLFVMPCRGMALSAVASLIGYLEFQKGSRIKGILLNRISAGLYPRMKELLEQELKARGYEISVVGYLPDDPVFSLESRHLGLKTPEELEQKQGRLKEQLKAAGELLAETVDLEKVLELAKGMENGENKEREGKREKKEERAGTAGIARVRPVIAVAKDPAFQFYYPENLEVIEQCGGKPVEFSPLYDETLPEGAKGLILGGGYPELYAEELSANTVMRLEIQKAIREGMPCLAECGGFLYLQEELEDVNGKIYPMAGVIRGVGYPQRKLTRFGYLTLTVEEDTLYLKKGEQIRGHEFHYWETTDNGDAAIATKPDQSRSWACVHAENRLFAGFPHLAYSSCPEMIRRFIEEAGK</sequence>
<dbReference type="EC" id="6.3.5.11" evidence="7"/>
<dbReference type="Pfam" id="PF07685">
    <property type="entry name" value="GATase_3"/>
    <property type="match status" value="1"/>
</dbReference>
<evidence type="ECO:0000256" key="7">
    <source>
        <dbReference type="HAMAP-Rule" id="MF_00027"/>
    </source>
</evidence>
<dbReference type="InterPro" id="IPR004484">
    <property type="entry name" value="CbiA/CobB_synth"/>
</dbReference>
<gene>
    <name evidence="7" type="primary">cbiA</name>
    <name evidence="10" type="ORF">KGMB01110_18070</name>
</gene>
<accession>A0A391P135</accession>
<reference evidence="11" key="1">
    <citation type="submission" date="2018-09" db="EMBL/GenBank/DDBJ databases">
        <title>Draft Genome Sequence of Mediterraneibacter sp. KCTC 15684.</title>
        <authorList>
            <person name="Kim J.S."/>
            <person name="Han K.I."/>
            <person name="Suh M.K."/>
            <person name="Lee K.C."/>
            <person name="Eom M.K."/>
            <person name="Lee J.H."/>
            <person name="Park S.H."/>
            <person name="Kang S.W."/>
            <person name="Park J.E."/>
            <person name="Oh B.S."/>
            <person name="Yu S.Y."/>
            <person name="Choi S.H."/>
            <person name="Lee D.H."/>
            <person name="Yoon H."/>
            <person name="Kim B."/>
            <person name="Yang S.J."/>
            <person name="Lee J.S."/>
        </authorList>
    </citation>
    <scope>NUCLEOTIDE SEQUENCE [LARGE SCALE GENOMIC DNA]</scope>
    <source>
        <strain evidence="11">KCTC 15684</strain>
    </source>
</reference>
<dbReference type="Proteomes" id="UP000265643">
    <property type="component" value="Unassembled WGS sequence"/>
</dbReference>
<comment type="pathway">
    <text evidence="7">Cofactor biosynthesis; adenosylcobalamin biosynthesis; cob(II)yrinate a,c-diamide from sirohydrochlorin (anaerobic route): step 10/10.</text>
</comment>
<comment type="similarity">
    <text evidence="7">Belongs to the CobB/CbiA family.</text>
</comment>
<evidence type="ECO:0000256" key="6">
    <source>
        <dbReference type="ARBA" id="ARBA00022962"/>
    </source>
</evidence>
<keyword evidence="11" id="KW-1185">Reference proteome</keyword>
<dbReference type="CDD" id="cd03130">
    <property type="entry name" value="GATase1_CobB"/>
    <property type="match status" value="1"/>
</dbReference>
<organism evidence="10 11">
    <name type="scientific">Mediterraneibacter butyricigenes</name>
    <dbReference type="NCBI Taxonomy" id="2316025"/>
    <lineage>
        <taxon>Bacteria</taxon>
        <taxon>Bacillati</taxon>
        <taxon>Bacillota</taxon>
        <taxon>Clostridia</taxon>
        <taxon>Lachnospirales</taxon>
        <taxon>Lachnospiraceae</taxon>
        <taxon>Mediterraneibacter</taxon>
    </lineage>
</organism>
<dbReference type="Gene3D" id="3.40.50.880">
    <property type="match status" value="1"/>
</dbReference>
<dbReference type="SUPFAM" id="SSF52317">
    <property type="entry name" value="Class I glutamine amidotransferase-like"/>
    <property type="match status" value="1"/>
</dbReference>
<dbReference type="GO" id="GO:0009236">
    <property type="term" value="P:cobalamin biosynthetic process"/>
    <property type="evidence" value="ECO:0007669"/>
    <property type="project" value="UniProtKB-UniRule"/>
</dbReference>
<keyword evidence="5 7" id="KW-0460">Magnesium</keyword>
<dbReference type="GO" id="GO:0042242">
    <property type="term" value="F:cobyrinic acid a,c-diamide synthase activity"/>
    <property type="evidence" value="ECO:0007669"/>
    <property type="project" value="UniProtKB-UniRule"/>
</dbReference>
<keyword evidence="2 7" id="KW-0436">Ligase</keyword>
<evidence type="ECO:0000256" key="2">
    <source>
        <dbReference type="ARBA" id="ARBA00022598"/>
    </source>
</evidence>
<keyword evidence="3 7" id="KW-0547">Nucleotide-binding</keyword>
<dbReference type="UniPathway" id="UPA00148">
    <property type="reaction ID" value="UER00231"/>
</dbReference>
<comment type="caution">
    <text evidence="10">The sequence shown here is derived from an EMBL/GenBank/DDBJ whole genome shotgun (WGS) entry which is preliminary data.</text>
</comment>
<protein>
    <recommendedName>
        <fullName evidence="7">Cobyrinate a,c-diamide synthase</fullName>
        <ecNumber evidence="7">6.3.5.11</ecNumber>
    </recommendedName>
    <alternativeName>
        <fullName evidence="7">Cobyrinic acid a,c-diamide synthetase</fullName>
    </alternativeName>
</protein>
<dbReference type="InterPro" id="IPR002586">
    <property type="entry name" value="CobQ/CobB/MinD/ParA_Nub-bd_dom"/>
</dbReference>
<evidence type="ECO:0000313" key="11">
    <source>
        <dbReference type="Proteomes" id="UP000265643"/>
    </source>
</evidence>
<dbReference type="InterPro" id="IPR011698">
    <property type="entry name" value="GATase_3"/>
</dbReference>
<dbReference type="PANTHER" id="PTHR43873">
    <property type="entry name" value="COBYRINATE A,C-DIAMIDE SYNTHASE"/>
    <property type="match status" value="1"/>
</dbReference>
<comment type="miscellaneous">
    <text evidence="7">The a and c carboxylates of cobyrinate are activated for nucleophilic attack via formation of a phosphorylated intermediate by ATP. CbiA catalyzes first the amidation of the c-carboxylate, and then that of the a-carboxylate.</text>
</comment>
<dbReference type="EMBL" id="BHGK01000001">
    <property type="protein sequence ID" value="GCA67371.1"/>
    <property type="molecule type" value="Genomic_DNA"/>
</dbReference>
<comment type="function">
    <text evidence="7">Catalyzes the ATP-dependent amidation of the two carboxylate groups at positions a and c of cobyrinate, using either L-glutamine or ammonia as the nitrogen source.</text>
</comment>
<proteinExistence type="inferred from homology"/>
<dbReference type="GO" id="GO:0005524">
    <property type="term" value="F:ATP binding"/>
    <property type="evidence" value="ECO:0007669"/>
    <property type="project" value="UniProtKB-UniRule"/>
</dbReference>
<feature type="active site" description="Nucleophile" evidence="7">
    <location>
        <position position="351"/>
    </location>
</feature>
<comment type="catalytic activity">
    <reaction evidence="7">
        <text>cob(II)yrinate + 2 L-glutamine + 2 ATP + 2 H2O = cob(II)yrinate a,c diamide + 2 L-glutamate + 2 ADP + 2 phosphate + 2 H(+)</text>
        <dbReference type="Rhea" id="RHEA:26289"/>
        <dbReference type="ChEBI" id="CHEBI:15377"/>
        <dbReference type="ChEBI" id="CHEBI:15378"/>
        <dbReference type="ChEBI" id="CHEBI:29985"/>
        <dbReference type="ChEBI" id="CHEBI:30616"/>
        <dbReference type="ChEBI" id="CHEBI:43474"/>
        <dbReference type="ChEBI" id="CHEBI:58359"/>
        <dbReference type="ChEBI" id="CHEBI:58537"/>
        <dbReference type="ChEBI" id="CHEBI:58894"/>
        <dbReference type="ChEBI" id="CHEBI:456216"/>
        <dbReference type="EC" id="6.3.5.11"/>
    </reaction>
</comment>
<dbReference type="PANTHER" id="PTHR43873:SF1">
    <property type="entry name" value="COBYRINATE A,C-DIAMIDE SYNTHASE"/>
    <property type="match status" value="1"/>
</dbReference>
<dbReference type="InterPro" id="IPR029062">
    <property type="entry name" value="Class_I_gatase-like"/>
</dbReference>
<feature type="domain" description="CobQ/CobB/MinD/ParA nucleotide binding" evidence="8">
    <location>
        <begin position="6"/>
        <end position="195"/>
    </location>
</feature>
<dbReference type="RefSeq" id="WP_119299151.1">
    <property type="nucleotide sequence ID" value="NZ_BHGK01000001.1"/>
</dbReference>
<feature type="domain" description="CobB/CobQ-like glutamine amidotransferase" evidence="9">
    <location>
        <begin position="269"/>
        <end position="454"/>
    </location>
</feature>
<name>A0A391P135_9FIRM</name>
<keyword evidence="4 7" id="KW-0067">ATP-binding</keyword>
<dbReference type="NCBIfam" id="TIGR00379">
    <property type="entry name" value="cobB"/>
    <property type="match status" value="1"/>
</dbReference>
<evidence type="ECO:0000313" key="10">
    <source>
        <dbReference type="EMBL" id="GCA67371.1"/>
    </source>
</evidence>
<comment type="cofactor">
    <cofactor evidence="1 7">
        <name>Mg(2+)</name>
        <dbReference type="ChEBI" id="CHEBI:18420"/>
    </cofactor>
</comment>
<evidence type="ECO:0000256" key="3">
    <source>
        <dbReference type="ARBA" id="ARBA00022741"/>
    </source>
</evidence>
<evidence type="ECO:0000256" key="4">
    <source>
        <dbReference type="ARBA" id="ARBA00022840"/>
    </source>
</evidence>
<dbReference type="NCBIfam" id="NF002204">
    <property type="entry name" value="PRK01077.1"/>
    <property type="match status" value="1"/>
</dbReference>
<dbReference type="PROSITE" id="PS51274">
    <property type="entry name" value="GATASE_COBBQ"/>
    <property type="match status" value="1"/>
</dbReference>
<comment type="domain">
    <text evidence="7">Comprises of two domains. The C-terminal domain contains the binding site for glutamine and catalyzes the hydrolysis of this substrate to glutamate and ammonia. The N-terminal domain is anticipated to bind ATP and cobyrinate and catalyzes the ultimate synthesis of the diamide product. The ammonia produced via the glutaminase domain is probably translocated to the adjacent domain via a molecular tunnel, where it reacts with an activated intermediate.</text>
</comment>
<feature type="site" description="Increases nucleophilicity of active site Cys" evidence="7">
    <location>
        <position position="451"/>
    </location>
</feature>
<dbReference type="SUPFAM" id="SSF52540">
    <property type="entry name" value="P-loop containing nucleoside triphosphate hydrolases"/>
    <property type="match status" value="1"/>
</dbReference>
<dbReference type="HAMAP" id="MF_00027">
    <property type="entry name" value="CobB_CbiA"/>
    <property type="match status" value="1"/>
</dbReference>
<dbReference type="InterPro" id="IPR027417">
    <property type="entry name" value="P-loop_NTPase"/>
</dbReference>
<dbReference type="Gene3D" id="3.40.50.300">
    <property type="entry name" value="P-loop containing nucleotide triphosphate hydrolases"/>
    <property type="match status" value="1"/>
</dbReference>